<keyword evidence="4 6" id="KW-0472">Membrane</keyword>
<feature type="region of interest" description="Disordered" evidence="5">
    <location>
        <begin position="1"/>
        <end position="26"/>
    </location>
</feature>
<accession>A0A438N5R9</accession>
<dbReference type="InterPro" id="IPR036259">
    <property type="entry name" value="MFS_trans_sf"/>
</dbReference>
<feature type="transmembrane region" description="Helical" evidence="6">
    <location>
        <begin position="387"/>
        <end position="406"/>
    </location>
</feature>
<feature type="domain" description="Major facilitator superfamily (MFS) profile" evidence="7">
    <location>
        <begin position="70"/>
        <end position="509"/>
    </location>
</feature>
<dbReference type="AlphaFoldDB" id="A0A438N5R9"/>
<evidence type="ECO:0000256" key="4">
    <source>
        <dbReference type="ARBA" id="ARBA00023136"/>
    </source>
</evidence>
<name>A0A438N5R9_EXOME</name>
<dbReference type="PROSITE" id="PS50850">
    <property type="entry name" value="MFS"/>
    <property type="match status" value="1"/>
</dbReference>
<protein>
    <recommendedName>
        <fullName evidence="7">Major facilitator superfamily (MFS) profile domain-containing protein</fullName>
    </recommendedName>
</protein>
<feature type="transmembrane region" description="Helical" evidence="6">
    <location>
        <begin position="195"/>
        <end position="217"/>
    </location>
</feature>
<sequence>MEPKQLAASHDEHHSEDGAPHSNSVPDPTVKAHIFREDSEGRVLGKLYLPRPTDDPKDPLTWPIWRKHVVLCSTCFFVFLSNYVTVSYSPILIPLITTFNIDITRGSWLLTFNLLFLGIGNLFWIPLSYKIGKRPVLVLSALVFFVSSIWAAVSRSYGSLLAARIFQGFGASSCEALGPAIVADMYFLHERGLWIGFYILTFTVGSSLGGIFAGLIANSTPEWQWVNWMNVILTGVLLLTQLLFQAETNFRRPIDCETGEGIDPNELAIIRARTNSSWMRSLIFTSWYDKETSIWWLWWRPWLTLQFPAVVWASLIYGVTLGWLGLQQTANSGVFPAIYNFSALGVGNINISYIIAAFIGCTIGGPVSDWVVGFITKRRGGFFVPEFRLWCIIPPAIFAPIGLMLWGCGLANMLPPMVPIAGTAVTYGVLCAVPTTAMTYVVDSYRPLAGETMTILNAFKNTFAFGLSFGVFPWLERDGFVRVSGWNLLIEGLIFLTTIPMYIYGARIRKWTAHRVK</sequence>
<feature type="transmembrane region" description="Helical" evidence="6">
    <location>
        <begin position="136"/>
        <end position="153"/>
    </location>
</feature>
<feature type="compositionally biased region" description="Basic and acidic residues" evidence="5">
    <location>
        <begin position="1"/>
        <end position="19"/>
    </location>
</feature>
<dbReference type="Gene3D" id="1.20.1250.20">
    <property type="entry name" value="MFS general substrate transporter like domains"/>
    <property type="match status" value="1"/>
</dbReference>
<feature type="transmembrane region" description="Helical" evidence="6">
    <location>
        <begin position="486"/>
        <end position="505"/>
    </location>
</feature>
<comment type="subcellular location">
    <subcellularLocation>
        <location evidence="1">Membrane</location>
        <topology evidence="1">Multi-pass membrane protein</topology>
    </subcellularLocation>
</comment>
<gene>
    <name evidence="8" type="ORF">B0A52_03472</name>
</gene>
<organism evidence="8 9">
    <name type="scientific">Exophiala mesophila</name>
    <name type="common">Black yeast-like fungus</name>
    <dbReference type="NCBI Taxonomy" id="212818"/>
    <lineage>
        <taxon>Eukaryota</taxon>
        <taxon>Fungi</taxon>
        <taxon>Dikarya</taxon>
        <taxon>Ascomycota</taxon>
        <taxon>Pezizomycotina</taxon>
        <taxon>Eurotiomycetes</taxon>
        <taxon>Chaetothyriomycetidae</taxon>
        <taxon>Chaetothyriales</taxon>
        <taxon>Herpotrichiellaceae</taxon>
        <taxon>Exophiala</taxon>
    </lineage>
</organism>
<reference evidence="8 9" key="1">
    <citation type="submission" date="2017-03" db="EMBL/GenBank/DDBJ databases">
        <title>Genomes of endolithic fungi from Antarctica.</title>
        <authorList>
            <person name="Coleine C."/>
            <person name="Masonjones S."/>
            <person name="Stajich J.E."/>
        </authorList>
    </citation>
    <scope>NUCLEOTIDE SEQUENCE [LARGE SCALE GENOMIC DNA]</scope>
    <source>
        <strain evidence="8 9">CCFEE 6314</strain>
    </source>
</reference>
<evidence type="ECO:0000313" key="9">
    <source>
        <dbReference type="Proteomes" id="UP000288859"/>
    </source>
</evidence>
<dbReference type="InterPro" id="IPR020846">
    <property type="entry name" value="MFS_dom"/>
</dbReference>
<dbReference type="Proteomes" id="UP000288859">
    <property type="component" value="Unassembled WGS sequence"/>
</dbReference>
<feature type="transmembrane region" description="Helical" evidence="6">
    <location>
        <begin position="106"/>
        <end position="124"/>
    </location>
</feature>
<feature type="transmembrane region" description="Helical" evidence="6">
    <location>
        <begin position="302"/>
        <end position="326"/>
    </location>
</feature>
<feature type="transmembrane region" description="Helical" evidence="6">
    <location>
        <begin position="223"/>
        <end position="244"/>
    </location>
</feature>
<dbReference type="GO" id="GO:0022857">
    <property type="term" value="F:transmembrane transporter activity"/>
    <property type="evidence" value="ECO:0007669"/>
    <property type="project" value="InterPro"/>
</dbReference>
<dbReference type="VEuPathDB" id="FungiDB:PV10_02660"/>
<dbReference type="Pfam" id="PF07690">
    <property type="entry name" value="MFS_1"/>
    <property type="match status" value="1"/>
</dbReference>
<evidence type="ECO:0000256" key="2">
    <source>
        <dbReference type="ARBA" id="ARBA00022692"/>
    </source>
</evidence>
<evidence type="ECO:0000256" key="1">
    <source>
        <dbReference type="ARBA" id="ARBA00004141"/>
    </source>
</evidence>
<proteinExistence type="predicted"/>
<feature type="transmembrane region" description="Helical" evidence="6">
    <location>
        <begin position="418"/>
        <end position="442"/>
    </location>
</feature>
<evidence type="ECO:0000256" key="5">
    <source>
        <dbReference type="SAM" id="MobiDB-lite"/>
    </source>
</evidence>
<evidence type="ECO:0000259" key="7">
    <source>
        <dbReference type="PROSITE" id="PS50850"/>
    </source>
</evidence>
<comment type="caution">
    <text evidence="8">The sequence shown here is derived from an EMBL/GenBank/DDBJ whole genome shotgun (WGS) entry which is preliminary data.</text>
</comment>
<keyword evidence="2 6" id="KW-0812">Transmembrane</keyword>
<evidence type="ECO:0000313" key="8">
    <source>
        <dbReference type="EMBL" id="RVX71106.1"/>
    </source>
</evidence>
<dbReference type="EMBL" id="NAJM01000019">
    <property type="protein sequence ID" value="RVX71106.1"/>
    <property type="molecule type" value="Genomic_DNA"/>
</dbReference>
<dbReference type="PANTHER" id="PTHR23502">
    <property type="entry name" value="MAJOR FACILITATOR SUPERFAMILY"/>
    <property type="match status" value="1"/>
</dbReference>
<feature type="transmembrane region" description="Helical" evidence="6">
    <location>
        <begin position="69"/>
        <end position="86"/>
    </location>
</feature>
<keyword evidence="3 6" id="KW-1133">Transmembrane helix</keyword>
<evidence type="ECO:0000256" key="3">
    <source>
        <dbReference type="ARBA" id="ARBA00022989"/>
    </source>
</evidence>
<dbReference type="PANTHER" id="PTHR23502:SF34">
    <property type="entry name" value="PROTEIN HOL1"/>
    <property type="match status" value="1"/>
</dbReference>
<feature type="transmembrane region" description="Helical" evidence="6">
    <location>
        <begin position="351"/>
        <end position="375"/>
    </location>
</feature>
<dbReference type="GO" id="GO:0005886">
    <property type="term" value="C:plasma membrane"/>
    <property type="evidence" value="ECO:0007669"/>
    <property type="project" value="TreeGrafter"/>
</dbReference>
<evidence type="ECO:0000256" key="6">
    <source>
        <dbReference type="SAM" id="Phobius"/>
    </source>
</evidence>
<dbReference type="OrthoDB" id="5215911at2759"/>
<dbReference type="InterPro" id="IPR011701">
    <property type="entry name" value="MFS"/>
</dbReference>
<dbReference type="SUPFAM" id="SSF103473">
    <property type="entry name" value="MFS general substrate transporter"/>
    <property type="match status" value="1"/>
</dbReference>
<feature type="transmembrane region" description="Helical" evidence="6">
    <location>
        <begin position="454"/>
        <end position="474"/>
    </location>
</feature>